<proteinExistence type="predicted"/>
<evidence type="ECO:0000259" key="2">
    <source>
        <dbReference type="Pfam" id="PF04168"/>
    </source>
</evidence>
<dbReference type="Pfam" id="PF04168">
    <property type="entry name" value="Alpha-E"/>
    <property type="match status" value="1"/>
</dbReference>
<evidence type="ECO:0000313" key="4">
    <source>
        <dbReference type="EMBL" id="MBP3953944.1"/>
    </source>
</evidence>
<feature type="domain" description="DUF403" evidence="2">
    <location>
        <begin position="522"/>
        <end position="837"/>
    </location>
</feature>
<feature type="compositionally biased region" description="Basic and acidic residues" evidence="1">
    <location>
        <begin position="1"/>
        <end position="10"/>
    </location>
</feature>
<dbReference type="SUPFAM" id="SSF56059">
    <property type="entry name" value="Glutathione synthetase ATP-binding domain-like"/>
    <property type="match status" value="1"/>
</dbReference>
<feature type="region of interest" description="Disordered" evidence="1">
    <location>
        <begin position="843"/>
        <end position="863"/>
    </location>
</feature>
<dbReference type="InterPro" id="IPR007296">
    <property type="entry name" value="DUF403"/>
</dbReference>
<evidence type="ECO:0000259" key="3">
    <source>
        <dbReference type="Pfam" id="PF14403"/>
    </source>
</evidence>
<organism evidence="4 5">
    <name type="scientific">Gemmata palustris</name>
    <dbReference type="NCBI Taxonomy" id="2822762"/>
    <lineage>
        <taxon>Bacteria</taxon>
        <taxon>Pseudomonadati</taxon>
        <taxon>Planctomycetota</taxon>
        <taxon>Planctomycetia</taxon>
        <taxon>Gemmatales</taxon>
        <taxon>Gemmataceae</taxon>
        <taxon>Gemmata</taxon>
    </lineage>
</organism>
<dbReference type="RefSeq" id="WP_210651953.1">
    <property type="nucleotide sequence ID" value="NZ_JAGKQQ010000001.1"/>
</dbReference>
<dbReference type="InterPro" id="IPR025841">
    <property type="entry name" value="CP_ATPgrasp_2"/>
</dbReference>
<dbReference type="Pfam" id="PF14403">
    <property type="entry name" value="CP_ATPgrasp_2"/>
    <property type="match status" value="1"/>
</dbReference>
<sequence length="863" mass="94485">MPDTRSHAPIDPHVPPGADPRAGYESAPGFDESTDRNGTCRPHWIKFFDSLHELGPTEMARRWREAKDLIRENGVTYNVYGDPDGIARPWQLDPIPLLIPHAEAAALERGLVQRARLLELVLADLYGPQWLLKDGILPPELIVPNPGFLRPVHGIRVPGGRYLHLYAANLGRGFDGRWRVIGDRTQAPSGAGYALENRIVMTRTLPEAFQDCRVNRLALFFQTVRDTLRALAPRNKDNPRVVLLTPGPYNETYFEHAYLARYLGYTLCEGGDLTVRDNRVFLKVLGGLQPVEVIFRRLDDDFCDPLELRPDSFLGVPGLVHAVRSGNVVVANALGTGLLETPALPAFLPRLCRALLGEELQLESVPTWWCGEPESLRYVLDHLADLVIKPAFPASRMEPEFPADLSAGQRTALAARIKHRPRDFVAQERLDLSATPVLDGDRLVPRKLVVRSYLAAESGGGFVFMPGGLTRVSASSDTTVVSMQRGGGSKDTWVLADAEVSDFSLLPAAGYRVALTRSGGDLPSRAADNLFWLGRYAERAEGLTRLLRGIVVRLTERSGLADCPELPSLLTALAAQADPKCPRADGIEDPFARVFPVVFAQADPNSLVSVVRSVRLVASVVRDLISLDMWRVVNTLSALPGELTSGTDEDDPTPADVLDLLNRTVTTLAAFGGLVSESMTRGEGWRFLDMGRKLERALHLIGLLRATLVTATEHEGPVLDAVLEVVDSGMTYRRRYLSSLRAEAVLDLVVADETNPRSLATQLAALVDDVDHLPRPASAGRAPEQRFALAALASVRLAEPDRLAVVEGGTRPGLRDLLGHVAGWLPILSDAITQQYLSHLQTSRHMATPDTIRRTGADSGDRL</sequence>
<protein>
    <submittedName>
        <fullName evidence="4">Circularly permuted type 2 ATP-grasp protein</fullName>
    </submittedName>
</protein>
<feature type="region of interest" description="Disordered" evidence="1">
    <location>
        <begin position="1"/>
        <end position="37"/>
    </location>
</feature>
<dbReference type="PANTHER" id="PTHR34595:SF2">
    <property type="entry name" value="BLR2978 PROTEIN"/>
    <property type="match status" value="1"/>
</dbReference>
<accession>A0ABS5BJR5</accession>
<name>A0ABS5BJR5_9BACT</name>
<dbReference type="EMBL" id="JAGKQQ010000001">
    <property type="protein sequence ID" value="MBP3953944.1"/>
    <property type="molecule type" value="Genomic_DNA"/>
</dbReference>
<evidence type="ECO:0000256" key="1">
    <source>
        <dbReference type="SAM" id="MobiDB-lite"/>
    </source>
</evidence>
<dbReference type="Gene3D" id="3.30.1490.270">
    <property type="match status" value="1"/>
</dbReference>
<evidence type="ECO:0000313" key="5">
    <source>
        <dbReference type="Proteomes" id="UP000676565"/>
    </source>
</evidence>
<reference evidence="4 5" key="1">
    <citation type="submission" date="2021-04" db="EMBL/GenBank/DDBJ databases">
        <authorList>
            <person name="Ivanova A."/>
        </authorList>
    </citation>
    <scope>NUCLEOTIDE SEQUENCE [LARGE SCALE GENOMIC DNA]</scope>
    <source>
        <strain evidence="4 5">G18</strain>
    </source>
</reference>
<dbReference type="InterPro" id="IPR051680">
    <property type="entry name" value="ATP-dep_Glu-Cys_Ligase-2"/>
</dbReference>
<dbReference type="PANTHER" id="PTHR34595">
    <property type="entry name" value="BLR5612 PROTEIN"/>
    <property type="match status" value="1"/>
</dbReference>
<gene>
    <name evidence="4" type="ORF">J8F10_01330</name>
</gene>
<feature type="compositionally biased region" description="Basic and acidic residues" evidence="1">
    <location>
        <begin position="851"/>
        <end position="863"/>
    </location>
</feature>
<dbReference type="Proteomes" id="UP000676565">
    <property type="component" value="Unassembled WGS sequence"/>
</dbReference>
<feature type="domain" description="Circularly permuted ATP-grasp type 2" evidence="3">
    <location>
        <begin position="96"/>
        <end position="473"/>
    </location>
</feature>
<comment type="caution">
    <text evidence="4">The sequence shown here is derived from an EMBL/GenBank/DDBJ whole genome shotgun (WGS) entry which is preliminary data.</text>
</comment>
<dbReference type="Gene3D" id="3.40.50.11290">
    <property type="match status" value="1"/>
</dbReference>
<keyword evidence="5" id="KW-1185">Reference proteome</keyword>